<dbReference type="InterPro" id="IPR032861">
    <property type="entry name" value="TAXi_N"/>
</dbReference>
<organism evidence="4 5">
    <name type="scientific">Erythranthe guttata</name>
    <name type="common">Yellow monkey flower</name>
    <name type="synonym">Mimulus guttatus</name>
    <dbReference type="NCBI Taxonomy" id="4155"/>
    <lineage>
        <taxon>Eukaryota</taxon>
        <taxon>Viridiplantae</taxon>
        <taxon>Streptophyta</taxon>
        <taxon>Embryophyta</taxon>
        <taxon>Tracheophyta</taxon>
        <taxon>Spermatophyta</taxon>
        <taxon>Magnoliopsida</taxon>
        <taxon>eudicotyledons</taxon>
        <taxon>Gunneridae</taxon>
        <taxon>Pentapetalae</taxon>
        <taxon>asterids</taxon>
        <taxon>lamiids</taxon>
        <taxon>Lamiales</taxon>
        <taxon>Phrymaceae</taxon>
        <taxon>Erythranthe</taxon>
    </lineage>
</organism>
<dbReference type="InterPro" id="IPR034164">
    <property type="entry name" value="Pepsin-like_dom"/>
</dbReference>
<dbReference type="EMBL" id="KI630220">
    <property type="protein sequence ID" value="EYU44071.1"/>
    <property type="molecule type" value="Genomic_DNA"/>
</dbReference>
<dbReference type="PANTHER" id="PTHR13683">
    <property type="entry name" value="ASPARTYL PROTEASES"/>
    <property type="match status" value="1"/>
</dbReference>
<dbReference type="Pfam" id="PF14543">
    <property type="entry name" value="TAXi_N"/>
    <property type="match status" value="1"/>
</dbReference>
<dbReference type="CDD" id="cd05471">
    <property type="entry name" value="pepsin_like"/>
    <property type="match status" value="1"/>
</dbReference>
<feature type="non-terminal residue" evidence="4">
    <location>
        <position position="1"/>
    </location>
</feature>
<dbReference type="SUPFAM" id="SSF50630">
    <property type="entry name" value="Acid proteases"/>
    <property type="match status" value="1"/>
</dbReference>
<comment type="similarity">
    <text evidence="1">Belongs to the peptidase A1 family.</text>
</comment>
<evidence type="ECO:0000313" key="4">
    <source>
        <dbReference type="EMBL" id="EYU44071.1"/>
    </source>
</evidence>
<evidence type="ECO:0000313" key="5">
    <source>
        <dbReference type="Proteomes" id="UP000030748"/>
    </source>
</evidence>
<proteinExistence type="inferred from homology"/>
<feature type="domain" description="Peptidase A1" evidence="3">
    <location>
        <begin position="2"/>
        <end position="321"/>
    </location>
</feature>
<dbReference type="PROSITE" id="PS51767">
    <property type="entry name" value="PEPTIDASE_A1"/>
    <property type="match status" value="1"/>
</dbReference>
<keyword evidence="5" id="KW-1185">Reference proteome</keyword>
<dbReference type="PANTHER" id="PTHR13683:SF826">
    <property type="entry name" value="ASPARTYL PROTEASE FAMILY PROTEIN 1"/>
    <property type="match status" value="1"/>
</dbReference>
<dbReference type="InterPro" id="IPR033121">
    <property type="entry name" value="PEPTIDASE_A1"/>
</dbReference>
<evidence type="ECO:0000256" key="2">
    <source>
        <dbReference type="PIRSR" id="PIRSR601461-1"/>
    </source>
</evidence>
<dbReference type="GO" id="GO:0006508">
    <property type="term" value="P:proteolysis"/>
    <property type="evidence" value="ECO:0007669"/>
    <property type="project" value="InterPro"/>
</dbReference>
<feature type="active site" evidence="2">
    <location>
        <position position="20"/>
    </location>
</feature>
<dbReference type="InterPro" id="IPR001461">
    <property type="entry name" value="Aspartic_peptidase_A1"/>
</dbReference>
<reference evidence="4 5" key="1">
    <citation type="journal article" date="2013" name="Proc. Natl. Acad. Sci. U.S.A.">
        <title>Fine-scale variation in meiotic recombination in Mimulus inferred from population shotgun sequencing.</title>
        <authorList>
            <person name="Hellsten U."/>
            <person name="Wright K.M."/>
            <person name="Jenkins J."/>
            <person name="Shu S."/>
            <person name="Yuan Y."/>
            <person name="Wessler S.R."/>
            <person name="Schmutz J."/>
            <person name="Willis J.H."/>
            <person name="Rokhsar D.S."/>
        </authorList>
    </citation>
    <scope>NUCLEOTIDE SEQUENCE [LARGE SCALE GENOMIC DNA]</scope>
    <source>
        <strain evidence="5">cv. DUN x IM62</strain>
    </source>
</reference>
<accession>A0A022RVT1</accession>
<evidence type="ECO:0000259" key="3">
    <source>
        <dbReference type="PROSITE" id="PS51767"/>
    </source>
</evidence>
<evidence type="ECO:0000256" key="1">
    <source>
        <dbReference type="ARBA" id="ARBA00007447"/>
    </source>
</evidence>
<dbReference type="InterPro" id="IPR021109">
    <property type="entry name" value="Peptidase_aspartic_dom_sf"/>
</dbReference>
<gene>
    <name evidence="4" type="ORF">MIMGU_mgv1a0266072mg</name>
</gene>
<dbReference type="GO" id="GO:0004190">
    <property type="term" value="F:aspartic-type endopeptidase activity"/>
    <property type="evidence" value="ECO:0007669"/>
    <property type="project" value="InterPro"/>
</dbReference>
<feature type="active site" evidence="2">
    <location>
        <position position="227"/>
    </location>
</feature>
<sequence>LHYALIKVGTPALSFLVALDTRSDLFWLPCDCTNCARNFNFTDGSRFELETYSPSNSTTSKPPTRGCSTTLNVCSYQIINGNISSTGILVDDILHLGTESNPQDIVDVSITLGCAKNLSGSFLNTNGGINGVFGLGMDSISVPSILADKGVVANSFSMCFGSGEIGRIEFGDKGIRNKKQLPLIFNNHSKQQVINPMLFLRPTYNITVTKIGVGNNVTDLEFTANFDSSVAYTHITDPAYSFIVNNGGKAYCLAIVKSKSVNVIGREYSNRLLNCLLAFHHFNADFVSSTFDINNVEFFPENFMEGYRIVFDREEMVLGWK</sequence>
<dbReference type="STRING" id="4155.A0A022RVT1"/>
<dbReference type="Proteomes" id="UP000030748">
    <property type="component" value="Unassembled WGS sequence"/>
</dbReference>
<name>A0A022RVT1_ERYGU</name>
<dbReference type="AlphaFoldDB" id="A0A022RVT1"/>
<protein>
    <recommendedName>
        <fullName evidence="3">Peptidase A1 domain-containing protein</fullName>
    </recommendedName>
</protein>
<dbReference type="Gene3D" id="2.40.70.10">
    <property type="entry name" value="Acid Proteases"/>
    <property type="match status" value="1"/>
</dbReference>